<accession>A0A382T1C8</accession>
<evidence type="ECO:0000256" key="1">
    <source>
        <dbReference type="SAM" id="MobiDB-lite"/>
    </source>
</evidence>
<evidence type="ECO:0000313" key="2">
    <source>
        <dbReference type="EMBL" id="SVD15277.1"/>
    </source>
</evidence>
<feature type="compositionally biased region" description="Acidic residues" evidence="1">
    <location>
        <begin position="43"/>
        <end position="82"/>
    </location>
</feature>
<protein>
    <submittedName>
        <fullName evidence="2">Uncharacterized protein</fullName>
    </submittedName>
</protein>
<dbReference type="EMBL" id="UINC01132762">
    <property type="protein sequence ID" value="SVD15277.1"/>
    <property type="molecule type" value="Genomic_DNA"/>
</dbReference>
<name>A0A382T1C8_9ZZZZ</name>
<dbReference type="AlphaFoldDB" id="A0A382T1C8"/>
<sequence>MDLIEEMKALADKINKHYDKVSTLETEIPIEDEKTRILREAGIIEDNDETSEDESAVAEETEAQSDEEEAIEEDVESTEEDEKDRIREQLDIIGVENDEHINTVGTGRRGEIKARYDDLVRIFGEPTKSKERGDQMDKTNAEWMLEFEVRDEDDPEDTDLIVATIYDWKYPELPLDEVQWNVGG</sequence>
<feature type="region of interest" description="Disordered" evidence="1">
    <location>
        <begin position="40"/>
        <end position="84"/>
    </location>
</feature>
<feature type="non-terminal residue" evidence="2">
    <location>
        <position position="184"/>
    </location>
</feature>
<proteinExistence type="predicted"/>
<gene>
    <name evidence="2" type="ORF">METZ01_LOCUS368131</name>
</gene>
<organism evidence="2">
    <name type="scientific">marine metagenome</name>
    <dbReference type="NCBI Taxonomy" id="408172"/>
    <lineage>
        <taxon>unclassified sequences</taxon>
        <taxon>metagenomes</taxon>
        <taxon>ecological metagenomes</taxon>
    </lineage>
</organism>
<reference evidence="2" key="1">
    <citation type="submission" date="2018-05" db="EMBL/GenBank/DDBJ databases">
        <authorList>
            <person name="Lanie J.A."/>
            <person name="Ng W.-L."/>
            <person name="Kazmierczak K.M."/>
            <person name="Andrzejewski T.M."/>
            <person name="Davidsen T.M."/>
            <person name="Wayne K.J."/>
            <person name="Tettelin H."/>
            <person name="Glass J.I."/>
            <person name="Rusch D."/>
            <person name="Podicherti R."/>
            <person name="Tsui H.-C.T."/>
            <person name="Winkler M.E."/>
        </authorList>
    </citation>
    <scope>NUCLEOTIDE SEQUENCE</scope>
</reference>